<dbReference type="InterPro" id="IPR013740">
    <property type="entry name" value="Redoxin"/>
</dbReference>
<gene>
    <name evidence="8" type="ORF">LXT13_05785</name>
</gene>
<proteinExistence type="inferred from homology"/>
<dbReference type="InterPro" id="IPR013766">
    <property type="entry name" value="Thioredoxin_domain"/>
</dbReference>
<comment type="subcellular location">
    <subcellularLocation>
        <location evidence="1">Cell envelope</location>
    </subcellularLocation>
</comment>
<comment type="caution">
    <text evidence="8">The sequence shown here is derived from an EMBL/GenBank/DDBJ whole genome shotgun (WGS) entry which is preliminary data.</text>
</comment>
<sequence length="175" mass="18892">MKLRLPALFPLLGSAALVALLARGVLQHDAQAEAPSPLIGRPAPAPMLDTLDGAARPLQGEVWVLNVFASWCGPCGAEMPVLGQLAQQGGVRIVGLDYRDTPELGQAFLKRHGNPYAFTWRDPEGRGSLAWGITGVPETFVIDRQGIVRLRHTGPVTADDLKQRLLPLIEKLQHA</sequence>
<dbReference type="CDD" id="cd03010">
    <property type="entry name" value="TlpA_like_DsbE"/>
    <property type="match status" value="1"/>
</dbReference>
<dbReference type="EMBL" id="JAJTWU010000002">
    <property type="protein sequence ID" value="MCE4553961.1"/>
    <property type="molecule type" value="Genomic_DNA"/>
</dbReference>
<dbReference type="InterPro" id="IPR004799">
    <property type="entry name" value="Periplasmic_diS_OxRdtase_DsbE"/>
</dbReference>
<dbReference type="Pfam" id="PF08534">
    <property type="entry name" value="Redoxin"/>
    <property type="match status" value="1"/>
</dbReference>
<dbReference type="PANTHER" id="PTHR42852">
    <property type="entry name" value="THIOL:DISULFIDE INTERCHANGE PROTEIN DSBE"/>
    <property type="match status" value="1"/>
</dbReference>
<protein>
    <submittedName>
        <fullName evidence="8">DsbE family thiol:disulfide interchange protein</fullName>
    </submittedName>
</protein>
<dbReference type="Proteomes" id="UP001200741">
    <property type="component" value="Unassembled WGS sequence"/>
</dbReference>
<feature type="chain" id="PRO_5045679847" evidence="6">
    <location>
        <begin position="22"/>
        <end position="175"/>
    </location>
</feature>
<evidence type="ECO:0000259" key="7">
    <source>
        <dbReference type="PROSITE" id="PS51352"/>
    </source>
</evidence>
<dbReference type="PANTHER" id="PTHR42852:SF6">
    <property type="entry name" value="THIOL:DISULFIDE INTERCHANGE PROTEIN DSBE"/>
    <property type="match status" value="1"/>
</dbReference>
<dbReference type="PROSITE" id="PS00194">
    <property type="entry name" value="THIOREDOXIN_1"/>
    <property type="match status" value="1"/>
</dbReference>
<keyword evidence="4" id="KW-1015">Disulfide bond</keyword>
<reference evidence="8 9" key="1">
    <citation type="submission" date="2021-12" db="EMBL/GenBank/DDBJ databases">
        <title>Genome seq of P8.</title>
        <authorList>
            <person name="Seo T."/>
        </authorList>
    </citation>
    <scope>NUCLEOTIDE SEQUENCE [LARGE SCALE GENOMIC DNA]</scope>
    <source>
        <strain evidence="8 9">P8</strain>
    </source>
</reference>
<dbReference type="RefSeq" id="WP_233370721.1">
    <property type="nucleotide sequence ID" value="NZ_JAJTWU010000002.1"/>
</dbReference>
<evidence type="ECO:0000256" key="6">
    <source>
        <dbReference type="SAM" id="SignalP"/>
    </source>
</evidence>
<keyword evidence="5" id="KW-0676">Redox-active center</keyword>
<evidence type="ECO:0000256" key="5">
    <source>
        <dbReference type="ARBA" id="ARBA00023284"/>
    </source>
</evidence>
<evidence type="ECO:0000256" key="3">
    <source>
        <dbReference type="ARBA" id="ARBA00022748"/>
    </source>
</evidence>
<dbReference type="PROSITE" id="PS51352">
    <property type="entry name" value="THIOREDOXIN_2"/>
    <property type="match status" value="1"/>
</dbReference>
<keyword evidence="6" id="KW-0732">Signal</keyword>
<evidence type="ECO:0000313" key="9">
    <source>
        <dbReference type="Proteomes" id="UP001200741"/>
    </source>
</evidence>
<dbReference type="NCBIfam" id="TIGR00385">
    <property type="entry name" value="dsbE"/>
    <property type="match status" value="1"/>
</dbReference>
<dbReference type="InterPro" id="IPR050553">
    <property type="entry name" value="Thioredoxin_ResA/DsbE_sf"/>
</dbReference>
<accession>A0ABS8XMG1</accession>
<feature type="signal peptide" evidence="6">
    <location>
        <begin position="1"/>
        <end position="21"/>
    </location>
</feature>
<dbReference type="SUPFAM" id="SSF52833">
    <property type="entry name" value="Thioredoxin-like"/>
    <property type="match status" value="1"/>
</dbReference>
<comment type="similarity">
    <text evidence="2">Belongs to the thioredoxin family. DsbE subfamily.</text>
</comment>
<dbReference type="InterPro" id="IPR017937">
    <property type="entry name" value="Thioredoxin_CS"/>
</dbReference>
<evidence type="ECO:0000313" key="8">
    <source>
        <dbReference type="EMBL" id="MCE4553961.1"/>
    </source>
</evidence>
<dbReference type="Gene3D" id="3.40.30.10">
    <property type="entry name" value="Glutaredoxin"/>
    <property type="match status" value="1"/>
</dbReference>
<dbReference type="InterPro" id="IPR036249">
    <property type="entry name" value="Thioredoxin-like_sf"/>
</dbReference>
<evidence type="ECO:0000256" key="4">
    <source>
        <dbReference type="ARBA" id="ARBA00023157"/>
    </source>
</evidence>
<name>A0ABS8XMG1_9BURK</name>
<keyword evidence="3" id="KW-0201">Cytochrome c-type biogenesis</keyword>
<evidence type="ECO:0000256" key="2">
    <source>
        <dbReference type="ARBA" id="ARBA00007758"/>
    </source>
</evidence>
<evidence type="ECO:0000256" key="1">
    <source>
        <dbReference type="ARBA" id="ARBA00004196"/>
    </source>
</evidence>
<organism evidence="8 9">
    <name type="scientific">Pelomonas cellulosilytica</name>
    <dbReference type="NCBI Taxonomy" id="2906762"/>
    <lineage>
        <taxon>Bacteria</taxon>
        <taxon>Pseudomonadati</taxon>
        <taxon>Pseudomonadota</taxon>
        <taxon>Betaproteobacteria</taxon>
        <taxon>Burkholderiales</taxon>
        <taxon>Sphaerotilaceae</taxon>
        <taxon>Roseateles</taxon>
    </lineage>
</organism>
<feature type="domain" description="Thioredoxin" evidence="7">
    <location>
        <begin position="37"/>
        <end position="174"/>
    </location>
</feature>
<keyword evidence="9" id="KW-1185">Reference proteome</keyword>